<evidence type="ECO:0000256" key="1">
    <source>
        <dbReference type="SAM" id="SignalP"/>
    </source>
</evidence>
<protein>
    <recommendedName>
        <fullName evidence="4">Secreted RxLR effector peptide protein</fullName>
    </recommendedName>
</protein>
<dbReference type="Proteomes" id="UP000602510">
    <property type="component" value="Unassembled WGS sequence"/>
</dbReference>
<gene>
    <name evidence="2" type="ORF">GN244_ATG02366</name>
</gene>
<proteinExistence type="predicted"/>
<feature type="signal peptide" evidence="1">
    <location>
        <begin position="1"/>
        <end position="24"/>
    </location>
</feature>
<evidence type="ECO:0008006" key="4">
    <source>
        <dbReference type="Google" id="ProtNLM"/>
    </source>
</evidence>
<comment type="caution">
    <text evidence="2">The sequence shown here is derived from an EMBL/GenBank/DDBJ whole genome shotgun (WGS) entry which is preliminary data.</text>
</comment>
<organism evidence="2 3">
    <name type="scientific">Phytophthora infestans</name>
    <name type="common">Potato late blight agent</name>
    <name type="synonym">Botrytis infestans</name>
    <dbReference type="NCBI Taxonomy" id="4787"/>
    <lineage>
        <taxon>Eukaryota</taxon>
        <taxon>Sar</taxon>
        <taxon>Stramenopiles</taxon>
        <taxon>Oomycota</taxon>
        <taxon>Peronosporomycetes</taxon>
        <taxon>Peronosporales</taxon>
        <taxon>Peronosporaceae</taxon>
        <taxon>Phytophthora</taxon>
    </lineage>
</organism>
<feature type="chain" id="PRO_5032934273" description="Secreted RxLR effector peptide protein" evidence="1">
    <location>
        <begin position="25"/>
        <end position="119"/>
    </location>
</feature>
<dbReference type="EMBL" id="WSZM01000053">
    <property type="protein sequence ID" value="KAF4045272.1"/>
    <property type="molecule type" value="Genomic_DNA"/>
</dbReference>
<evidence type="ECO:0000313" key="3">
    <source>
        <dbReference type="Proteomes" id="UP000602510"/>
    </source>
</evidence>
<reference evidence="2" key="1">
    <citation type="submission" date="2020-04" db="EMBL/GenBank/DDBJ databases">
        <title>Hybrid Assembly of Korean Phytophthora infestans isolates.</title>
        <authorList>
            <person name="Prokchorchik M."/>
            <person name="Lee Y."/>
            <person name="Seo J."/>
            <person name="Cho J.-H."/>
            <person name="Park Y.-E."/>
            <person name="Jang D.-C."/>
            <person name="Im J.-S."/>
            <person name="Choi J.-G."/>
            <person name="Park H.-J."/>
            <person name="Lee G.-B."/>
            <person name="Lee Y.-G."/>
            <person name="Hong S.-Y."/>
            <person name="Cho K."/>
            <person name="Sohn K.H."/>
        </authorList>
    </citation>
    <scope>NUCLEOTIDE SEQUENCE</scope>
    <source>
        <strain evidence="2">KR_1_A1</strain>
    </source>
</reference>
<sequence>MRLPVHVRFMAVAVAVVYFTQCAATDQAHQAPNRLLRNYDGADTEERAPGVVGKWHWGPFSSATWERMLTNEEYQRKMFVKWNKYKVDKIREEIGEDVIRGNSKLAEMIVKHVQTRNYD</sequence>
<dbReference type="AlphaFoldDB" id="A0A833T113"/>
<name>A0A833T113_PHYIN</name>
<evidence type="ECO:0000313" key="2">
    <source>
        <dbReference type="EMBL" id="KAF4045272.1"/>
    </source>
</evidence>
<keyword evidence="3" id="KW-1185">Reference proteome</keyword>
<accession>A0A833T113</accession>
<keyword evidence="1" id="KW-0732">Signal</keyword>